<dbReference type="GO" id="GO:0005886">
    <property type="term" value="C:plasma membrane"/>
    <property type="evidence" value="ECO:0007669"/>
    <property type="project" value="TreeGrafter"/>
</dbReference>
<dbReference type="CDD" id="cd17316">
    <property type="entry name" value="MFS_SV2_like"/>
    <property type="match status" value="1"/>
</dbReference>
<dbReference type="HOGENOM" id="CLU_001265_46_1_1"/>
<dbReference type="SUPFAM" id="SSF103473">
    <property type="entry name" value="MFS general substrate transporter"/>
    <property type="match status" value="1"/>
</dbReference>
<dbReference type="STRING" id="91928.A0A0D2BSF3"/>
<comment type="subcellular location">
    <subcellularLocation>
        <location evidence="1">Membrane</location>
        <topology evidence="1">Multi-pass membrane protein</topology>
    </subcellularLocation>
</comment>
<dbReference type="EMBL" id="KN847496">
    <property type="protein sequence ID" value="KIW14174.1"/>
    <property type="molecule type" value="Genomic_DNA"/>
</dbReference>
<dbReference type="VEuPathDB" id="FungiDB:PV08_06955"/>
<dbReference type="PROSITE" id="PS50850">
    <property type="entry name" value="MFS"/>
    <property type="match status" value="1"/>
</dbReference>
<feature type="transmembrane region" description="Helical" evidence="6">
    <location>
        <begin position="136"/>
        <end position="155"/>
    </location>
</feature>
<keyword evidence="4 6" id="KW-0472">Membrane</keyword>
<reference evidence="8 9" key="1">
    <citation type="submission" date="2015-01" db="EMBL/GenBank/DDBJ databases">
        <title>The Genome Sequence of Exophiala spinifera CBS89968.</title>
        <authorList>
            <consortium name="The Broad Institute Genomics Platform"/>
            <person name="Cuomo C."/>
            <person name="de Hoog S."/>
            <person name="Gorbushina A."/>
            <person name="Stielow B."/>
            <person name="Teixiera M."/>
            <person name="Abouelleil A."/>
            <person name="Chapman S.B."/>
            <person name="Priest M."/>
            <person name="Young S.K."/>
            <person name="Wortman J."/>
            <person name="Nusbaum C."/>
            <person name="Birren B."/>
        </authorList>
    </citation>
    <scope>NUCLEOTIDE SEQUENCE [LARGE SCALE GENOMIC DNA]</scope>
    <source>
        <strain evidence="8 9">CBS 89968</strain>
    </source>
</reference>
<dbReference type="PANTHER" id="PTHR23508">
    <property type="entry name" value="CARBOXYLIC ACID TRANSPORTER PROTEIN HOMOLOG"/>
    <property type="match status" value="1"/>
</dbReference>
<evidence type="ECO:0000313" key="8">
    <source>
        <dbReference type="EMBL" id="KIW14174.1"/>
    </source>
</evidence>
<feature type="transmembrane region" description="Helical" evidence="6">
    <location>
        <begin position="372"/>
        <end position="395"/>
    </location>
</feature>
<feature type="transmembrane region" description="Helical" evidence="6">
    <location>
        <begin position="161"/>
        <end position="181"/>
    </location>
</feature>
<feature type="region of interest" description="Disordered" evidence="5">
    <location>
        <begin position="500"/>
        <end position="526"/>
    </location>
</feature>
<dbReference type="InterPro" id="IPR036259">
    <property type="entry name" value="MFS_trans_sf"/>
</dbReference>
<feature type="region of interest" description="Disordered" evidence="5">
    <location>
        <begin position="1"/>
        <end position="32"/>
    </location>
</feature>
<feature type="transmembrane region" description="Helical" evidence="6">
    <location>
        <begin position="69"/>
        <end position="87"/>
    </location>
</feature>
<dbReference type="InterPro" id="IPR020846">
    <property type="entry name" value="MFS_dom"/>
</dbReference>
<dbReference type="AlphaFoldDB" id="A0A0D2BSF3"/>
<feature type="transmembrane region" description="Helical" evidence="6">
    <location>
        <begin position="349"/>
        <end position="366"/>
    </location>
</feature>
<feature type="transmembrane region" description="Helical" evidence="6">
    <location>
        <begin position="228"/>
        <end position="246"/>
    </location>
</feature>
<dbReference type="GO" id="GO:0015355">
    <property type="term" value="F:secondary active monocarboxylate transmembrane transporter activity"/>
    <property type="evidence" value="ECO:0007669"/>
    <property type="project" value="TreeGrafter"/>
</dbReference>
<evidence type="ECO:0000256" key="2">
    <source>
        <dbReference type="ARBA" id="ARBA00022692"/>
    </source>
</evidence>
<evidence type="ECO:0000256" key="5">
    <source>
        <dbReference type="SAM" id="MobiDB-lite"/>
    </source>
</evidence>
<evidence type="ECO:0000256" key="3">
    <source>
        <dbReference type="ARBA" id="ARBA00022989"/>
    </source>
</evidence>
<evidence type="ECO:0000256" key="1">
    <source>
        <dbReference type="ARBA" id="ARBA00004141"/>
    </source>
</evidence>
<feature type="transmembrane region" description="Helical" evidence="6">
    <location>
        <begin position="202"/>
        <end position="222"/>
    </location>
</feature>
<dbReference type="FunFam" id="1.20.1250.20:FF:000190">
    <property type="entry name" value="Sugar transporter family protein"/>
    <property type="match status" value="1"/>
</dbReference>
<dbReference type="PANTHER" id="PTHR23508:SF10">
    <property type="entry name" value="CARBOXYLIC ACID TRANSPORTER PROTEIN HOMOLOG"/>
    <property type="match status" value="1"/>
</dbReference>
<keyword evidence="3 6" id="KW-1133">Transmembrane helix</keyword>
<organism evidence="8 9">
    <name type="scientific">Exophiala spinifera</name>
    <dbReference type="NCBI Taxonomy" id="91928"/>
    <lineage>
        <taxon>Eukaryota</taxon>
        <taxon>Fungi</taxon>
        <taxon>Dikarya</taxon>
        <taxon>Ascomycota</taxon>
        <taxon>Pezizomycotina</taxon>
        <taxon>Eurotiomycetes</taxon>
        <taxon>Chaetothyriomycetidae</taxon>
        <taxon>Chaetothyriales</taxon>
        <taxon>Herpotrichiellaceae</taxon>
        <taxon>Exophiala</taxon>
    </lineage>
</organism>
<dbReference type="OrthoDB" id="5296287at2759"/>
<evidence type="ECO:0000313" key="9">
    <source>
        <dbReference type="Proteomes" id="UP000053328"/>
    </source>
</evidence>
<feature type="transmembrane region" description="Helical" evidence="6">
    <location>
        <begin position="281"/>
        <end position="299"/>
    </location>
</feature>
<dbReference type="GeneID" id="27334038"/>
<dbReference type="Pfam" id="PF00083">
    <property type="entry name" value="Sugar_tr"/>
    <property type="match status" value="1"/>
</dbReference>
<feature type="domain" description="Major facilitator superfamily (MFS) profile" evidence="7">
    <location>
        <begin position="71"/>
        <end position="476"/>
    </location>
</feature>
<name>A0A0D2BSF3_9EURO</name>
<protein>
    <recommendedName>
        <fullName evidence="7">Major facilitator superfamily (MFS) profile domain-containing protein</fullName>
    </recommendedName>
</protein>
<evidence type="ECO:0000256" key="4">
    <source>
        <dbReference type="ARBA" id="ARBA00023136"/>
    </source>
</evidence>
<sequence>MANVDVQPGPNPPYESKIREDQRDESEEPTDQRMSIGRYAATRFTTLKPPMAKAENPFKLLAMLNTQQWLFFLVAFFAWSWDAFDFFTVSLTVSDLAETFGKSNTDITWGITLVLMFRSLGSTIFGIAADRYGRKWPFIINNLLFVALELGTGFTQTYAQFLAVRALFGIAMGGLYGNAAATALEDCPDAARGIISGMLQQGYAFGYLLAAAFARALVNTTSHGWRPLFWFGACPPILIILFRLCLPETNTFRARQAIRHQQGSLAGTFISEGRVALKNHWMLLIYLVLLMAGMNFSSHGSQDLYPTMLGNQFKFSPDATTVTMVVANLGAMTGGTTVGYCSQIFGRRLSIIVICIVGGALLYPYTFTSSKAIMAAAFFEQFCVQGAWGVIPIHLMELSPGSLRTFVVGTSYQLGNLASSASSTIESTLGERFPLEPITKKGKTVKRYNYGKVICIFMGCVYAYLIIITFVGPEKRGRSLNVEHDTDMAEVTHRDLRHQQASDVGHGEFSENDHDEEKAVKQQEVA</sequence>
<keyword evidence="2 6" id="KW-0812">Transmembrane</keyword>
<feature type="transmembrane region" description="Helical" evidence="6">
    <location>
        <begin position="107"/>
        <end position="129"/>
    </location>
</feature>
<dbReference type="Proteomes" id="UP000053328">
    <property type="component" value="Unassembled WGS sequence"/>
</dbReference>
<feature type="transmembrane region" description="Helical" evidence="6">
    <location>
        <begin position="450"/>
        <end position="471"/>
    </location>
</feature>
<evidence type="ECO:0000256" key="6">
    <source>
        <dbReference type="SAM" id="Phobius"/>
    </source>
</evidence>
<dbReference type="GO" id="GO:0035879">
    <property type="term" value="P:plasma membrane lactate transport"/>
    <property type="evidence" value="ECO:0007669"/>
    <property type="project" value="TreeGrafter"/>
</dbReference>
<dbReference type="RefSeq" id="XP_016234390.1">
    <property type="nucleotide sequence ID" value="XM_016381288.1"/>
</dbReference>
<feature type="transmembrane region" description="Helical" evidence="6">
    <location>
        <begin position="319"/>
        <end position="342"/>
    </location>
</feature>
<dbReference type="Gene3D" id="1.20.1250.20">
    <property type="entry name" value="MFS general substrate transporter like domains"/>
    <property type="match status" value="2"/>
</dbReference>
<dbReference type="FunFam" id="1.20.1250.20:FF:000276">
    <property type="entry name" value="Sugar transporter family protein"/>
    <property type="match status" value="1"/>
</dbReference>
<accession>A0A0D2BSF3</accession>
<dbReference type="InterPro" id="IPR005828">
    <property type="entry name" value="MFS_sugar_transport-like"/>
</dbReference>
<proteinExistence type="predicted"/>
<keyword evidence="9" id="KW-1185">Reference proteome</keyword>
<gene>
    <name evidence="8" type="ORF">PV08_06955</name>
</gene>
<evidence type="ECO:0000259" key="7">
    <source>
        <dbReference type="PROSITE" id="PS50850"/>
    </source>
</evidence>